<evidence type="ECO:0000313" key="2">
    <source>
        <dbReference type="EMBL" id="OYQ33197.1"/>
    </source>
</evidence>
<dbReference type="SUPFAM" id="SSF55816">
    <property type="entry name" value="5'-nucleotidase (syn. UDP-sugar hydrolase), C-terminal domain"/>
    <property type="match status" value="1"/>
</dbReference>
<dbReference type="InterPro" id="IPR036907">
    <property type="entry name" value="5'-Nucleotdase_C_sf"/>
</dbReference>
<dbReference type="GO" id="GO:0009166">
    <property type="term" value="P:nucleotide catabolic process"/>
    <property type="evidence" value="ECO:0007669"/>
    <property type="project" value="InterPro"/>
</dbReference>
<evidence type="ECO:0000313" key="3">
    <source>
        <dbReference type="Proteomes" id="UP000216605"/>
    </source>
</evidence>
<dbReference type="PRINTS" id="PR01607">
    <property type="entry name" value="APYRASEFAMLY"/>
</dbReference>
<dbReference type="PANTHER" id="PTHR11575:SF24">
    <property type="entry name" value="5'-NUCLEOTIDASE"/>
    <property type="match status" value="1"/>
</dbReference>
<dbReference type="Pfam" id="PF02872">
    <property type="entry name" value="5_nucleotid_C"/>
    <property type="match status" value="1"/>
</dbReference>
<accession>A0A255YVD4</accession>
<keyword evidence="3" id="KW-1185">Reference proteome</keyword>
<name>A0A255YVD4_9FLAO</name>
<organism evidence="2 3">
    <name type="scientific">Flavobacterium cyanobacteriorum</name>
    <dbReference type="NCBI Taxonomy" id="2022802"/>
    <lineage>
        <taxon>Bacteria</taxon>
        <taxon>Pseudomonadati</taxon>
        <taxon>Bacteroidota</taxon>
        <taxon>Flavobacteriia</taxon>
        <taxon>Flavobacteriales</taxon>
        <taxon>Flavobacteriaceae</taxon>
        <taxon>Flavobacterium</taxon>
    </lineage>
</organism>
<dbReference type="GO" id="GO:0030288">
    <property type="term" value="C:outer membrane-bounded periplasmic space"/>
    <property type="evidence" value="ECO:0007669"/>
    <property type="project" value="TreeGrafter"/>
</dbReference>
<comment type="caution">
    <text evidence="2">The sequence shown here is derived from an EMBL/GenBank/DDBJ whole genome shotgun (WGS) entry which is preliminary data.</text>
</comment>
<dbReference type="PROSITE" id="PS51257">
    <property type="entry name" value="PROKAR_LIPOPROTEIN"/>
    <property type="match status" value="1"/>
</dbReference>
<sequence length="260" mass="29285">MIYSKKYNALLYRFVLSVTLFTALSCSTGLRNNKIEGNKIPVTADQPARQDIENFVAPYRTYIDNDLDIVLAFNPETLDKSKSIEKWQTGIGNWMADVTFQYADKVFFAREKKHVDACLLNHGGIRAIMPQGNVTARTAYEIMPFENSLIIIALKGEQLNEIAQYFAKEKKPHPLSGMRIILGKDGSVKSISVNGAPVVNEQVYYVATSDYLSNGGDNMAFFKKGVASYDMNYKLRNLLIDYFKDVDTITASKTIRVSEE</sequence>
<proteinExistence type="predicted"/>
<reference evidence="2 3" key="1">
    <citation type="submission" date="2017-07" db="EMBL/GenBank/DDBJ databases">
        <title>Flavobacterium cyanobacteriorum sp. nov., isolated from cyanobacterial aggregates in a eutrophic lake.</title>
        <authorList>
            <person name="Cai H."/>
        </authorList>
    </citation>
    <scope>NUCLEOTIDE SEQUENCE [LARGE SCALE GENOMIC DNA]</scope>
    <source>
        <strain evidence="2 3">TH021</strain>
    </source>
</reference>
<dbReference type="Gene3D" id="3.90.780.10">
    <property type="entry name" value="5'-Nucleotidase, C-terminal domain"/>
    <property type="match status" value="1"/>
</dbReference>
<dbReference type="EMBL" id="NOXV01000301">
    <property type="protein sequence ID" value="OYQ33197.1"/>
    <property type="molecule type" value="Genomic_DNA"/>
</dbReference>
<dbReference type="InterPro" id="IPR008334">
    <property type="entry name" value="5'-Nucleotdase_C"/>
</dbReference>
<feature type="domain" description="5'-Nucleotidase C-terminal" evidence="1">
    <location>
        <begin position="85"/>
        <end position="223"/>
    </location>
</feature>
<dbReference type="Proteomes" id="UP000216605">
    <property type="component" value="Unassembled WGS sequence"/>
</dbReference>
<dbReference type="GO" id="GO:0016787">
    <property type="term" value="F:hydrolase activity"/>
    <property type="evidence" value="ECO:0007669"/>
    <property type="project" value="InterPro"/>
</dbReference>
<gene>
    <name evidence="2" type="ORF">CHU92_13530</name>
</gene>
<dbReference type="OrthoDB" id="4762412at2"/>
<dbReference type="InterPro" id="IPR006179">
    <property type="entry name" value="5_nucleotidase/apyrase"/>
</dbReference>
<dbReference type="PANTHER" id="PTHR11575">
    <property type="entry name" value="5'-NUCLEOTIDASE-RELATED"/>
    <property type="match status" value="1"/>
</dbReference>
<evidence type="ECO:0000259" key="1">
    <source>
        <dbReference type="Pfam" id="PF02872"/>
    </source>
</evidence>
<dbReference type="AlphaFoldDB" id="A0A255YVD4"/>
<protein>
    <recommendedName>
        <fullName evidence="1">5'-Nucleotidase C-terminal domain-containing protein</fullName>
    </recommendedName>
</protein>